<evidence type="ECO:0000313" key="2">
    <source>
        <dbReference type="Proteomes" id="UP000314294"/>
    </source>
</evidence>
<dbReference type="AlphaFoldDB" id="A0A4Z2EJM2"/>
<gene>
    <name evidence="1" type="ORF">EYF80_060884</name>
</gene>
<name>A0A4Z2EJM2_9TELE</name>
<organism evidence="1 2">
    <name type="scientific">Liparis tanakae</name>
    <name type="common">Tanaka's snailfish</name>
    <dbReference type="NCBI Taxonomy" id="230148"/>
    <lineage>
        <taxon>Eukaryota</taxon>
        <taxon>Metazoa</taxon>
        <taxon>Chordata</taxon>
        <taxon>Craniata</taxon>
        <taxon>Vertebrata</taxon>
        <taxon>Euteleostomi</taxon>
        <taxon>Actinopterygii</taxon>
        <taxon>Neopterygii</taxon>
        <taxon>Teleostei</taxon>
        <taxon>Neoteleostei</taxon>
        <taxon>Acanthomorphata</taxon>
        <taxon>Eupercaria</taxon>
        <taxon>Perciformes</taxon>
        <taxon>Cottioidei</taxon>
        <taxon>Cottales</taxon>
        <taxon>Liparidae</taxon>
        <taxon>Liparis</taxon>
    </lineage>
</organism>
<keyword evidence="2" id="KW-1185">Reference proteome</keyword>
<comment type="caution">
    <text evidence="1">The sequence shown here is derived from an EMBL/GenBank/DDBJ whole genome shotgun (WGS) entry which is preliminary data.</text>
</comment>
<evidence type="ECO:0000313" key="1">
    <source>
        <dbReference type="EMBL" id="TNN28968.1"/>
    </source>
</evidence>
<accession>A0A4Z2EJM2</accession>
<proteinExistence type="predicted"/>
<reference evidence="1 2" key="1">
    <citation type="submission" date="2019-03" db="EMBL/GenBank/DDBJ databases">
        <title>First draft genome of Liparis tanakae, snailfish: a comprehensive survey of snailfish specific genes.</title>
        <authorList>
            <person name="Kim W."/>
            <person name="Song I."/>
            <person name="Jeong J.-H."/>
            <person name="Kim D."/>
            <person name="Kim S."/>
            <person name="Ryu S."/>
            <person name="Song J.Y."/>
            <person name="Lee S.K."/>
        </authorList>
    </citation>
    <scope>NUCLEOTIDE SEQUENCE [LARGE SCALE GENOMIC DNA]</scope>
    <source>
        <tissue evidence="1">Muscle</tissue>
    </source>
</reference>
<sequence>MSSTSGAEEQRSSLIRARMSHAAAGCQTEAEAAASCSPKCPGNHFHVDEASWLSTARRHRLGTDSVKRGK</sequence>
<dbReference type="Proteomes" id="UP000314294">
    <property type="component" value="Unassembled WGS sequence"/>
</dbReference>
<protein>
    <submittedName>
        <fullName evidence="1">Uncharacterized protein</fullName>
    </submittedName>
</protein>
<dbReference type="EMBL" id="SRLO01006219">
    <property type="protein sequence ID" value="TNN28968.1"/>
    <property type="molecule type" value="Genomic_DNA"/>
</dbReference>